<comment type="caution">
    <text evidence="2">The sequence shown here is derived from an EMBL/GenBank/DDBJ whole genome shotgun (WGS) entry which is preliminary data.</text>
</comment>
<dbReference type="InterPro" id="IPR026838">
    <property type="entry name" value="YheC/D"/>
</dbReference>
<dbReference type="EMBL" id="JAAIWM010000001">
    <property type="protein sequence ID" value="NEY70580.1"/>
    <property type="molecule type" value="Genomic_DNA"/>
</dbReference>
<dbReference type="Gene3D" id="3.30.470.20">
    <property type="entry name" value="ATP-grasp fold, B domain"/>
    <property type="match status" value="1"/>
</dbReference>
<protein>
    <submittedName>
        <fullName evidence="2">YheC/YheD family protein</fullName>
    </submittedName>
</protein>
<proteinExistence type="predicted"/>
<organism evidence="2 3">
    <name type="scientific">Bacillus mesophilus</name>
    <dbReference type="NCBI Taxonomy" id="1808955"/>
    <lineage>
        <taxon>Bacteria</taxon>
        <taxon>Bacillati</taxon>
        <taxon>Bacillota</taxon>
        <taxon>Bacilli</taxon>
        <taxon>Bacillales</taxon>
        <taxon>Bacillaceae</taxon>
        <taxon>Bacillus</taxon>
    </lineage>
</organism>
<reference evidence="2 3" key="1">
    <citation type="submission" date="2020-02" db="EMBL/GenBank/DDBJ databases">
        <title>Bacillus aquiflavi sp. nov., isolated from yellow water of strong flavor Chinese baijiu in Yibin region of China.</title>
        <authorList>
            <person name="Xie J."/>
        </authorList>
    </citation>
    <scope>NUCLEOTIDE SEQUENCE [LARGE SCALE GENOMIC DNA]</scope>
    <source>
        <strain evidence="2 3">SA4</strain>
    </source>
</reference>
<keyword evidence="1" id="KW-1133">Transmembrane helix</keyword>
<accession>A0A6M0Q563</accession>
<dbReference type="Proteomes" id="UP000481043">
    <property type="component" value="Unassembled WGS sequence"/>
</dbReference>
<sequence>MSIIGMLHNQRKPQKVRKAYACAAVAKMMGVTFFYFTYEDVDFSNRFIHGKVYKDGNWVEEKMPFPDALFNAGSPRTKKERKINQRLKKEIPFTSHSIGNKYSVYKRMVESELFTELLIPSFEIEDPTEVMELIKEYKKIIIKPKKGSKGRELIYMEVENSNSIVWTEKVKEVVLSIEEVTEMLKERFSKKSFILQPFITCKTKHNHPFDFRIHVQKNGEGKWAINAIYPRVGQIGGIVSNIHSGGYRVDLEDFLQEEFSNKGLRILSQLKELALDFPEKFERLYDKSFDELGIDVAIENGHQFKLFEVNWRPGCKYRELETAQYHIEYALFLANRSKNGEFTSH</sequence>
<dbReference type="AlphaFoldDB" id="A0A6M0Q563"/>
<dbReference type="GO" id="GO:0005524">
    <property type="term" value="F:ATP binding"/>
    <property type="evidence" value="ECO:0007669"/>
    <property type="project" value="InterPro"/>
</dbReference>
<dbReference type="SUPFAM" id="SSF56059">
    <property type="entry name" value="Glutathione synthetase ATP-binding domain-like"/>
    <property type="match status" value="1"/>
</dbReference>
<evidence type="ECO:0000256" key="1">
    <source>
        <dbReference type="SAM" id="Phobius"/>
    </source>
</evidence>
<gene>
    <name evidence="2" type="ORF">G4D63_02395</name>
</gene>
<keyword evidence="1" id="KW-0812">Transmembrane</keyword>
<name>A0A6M0Q563_9BACI</name>
<dbReference type="Gene3D" id="3.30.1490.20">
    <property type="entry name" value="ATP-grasp fold, A domain"/>
    <property type="match status" value="1"/>
</dbReference>
<keyword evidence="3" id="KW-1185">Reference proteome</keyword>
<dbReference type="Pfam" id="PF14398">
    <property type="entry name" value="ATPgrasp_YheCD"/>
    <property type="match status" value="1"/>
</dbReference>
<dbReference type="RefSeq" id="WP_163177313.1">
    <property type="nucleotide sequence ID" value="NZ_JAAIWM010000001.1"/>
</dbReference>
<evidence type="ECO:0000313" key="2">
    <source>
        <dbReference type="EMBL" id="NEY70580.1"/>
    </source>
</evidence>
<feature type="transmembrane region" description="Helical" evidence="1">
    <location>
        <begin position="20"/>
        <end position="38"/>
    </location>
</feature>
<evidence type="ECO:0000313" key="3">
    <source>
        <dbReference type="Proteomes" id="UP000481043"/>
    </source>
</evidence>
<keyword evidence="1" id="KW-0472">Membrane</keyword>
<dbReference type="InterPro" id="IPR013815">
    <property type="entry name" value="ATP_grasp_subdomain_1"/>
</dbReference>